<evidence type="ECO:0000256" key="9">
    <source>
        <dbReference type="HAMAP-Rule" id="MF_00135"/>
    </source>
</evidence>
<reference evidence="11 12" key="1">
    <citation type="submission" date="2021-11" db="EMBL/GenBank/DDBJ databases">
        <title>Draft genome sequence of Paenibacillus profundus YoMME, a new Gram-positive bacteria with exoelectrogenic properties.</title>
        <authorList>
            <person name="Hubenova Y."/>
            <person name="Hubenova E."/>
            <person name="Manasiev Y."/>
            <person name="Peykov S."/>
            <person name="Mitov M."/>
        </authorList>
    </citation>
    <scope>NUCLEOTIDE SEQUENCE [LARGE SCALE GENOMIC DNA]</scope>
    <source>
        <strain evidence="11 12">YoMME</strain>
    </source>
</reference>
<dbReference type="InterPro" id="IPR044643">
    <property type="entry name" value="TrpF_fam"/>
</dbReference>
<dbReference type="GO" id="GO:0016853">
    <property type="term" value="F:isomerase activity"/>
    <property type="evidence" value="ECO:0007669"/>
    <property type="project" value="UniProtKB-KW"/>
</dbReference>
<evidence type="ECO:0000259" key="10">
    <source>
        <dbReference type="Pfam" id="PF00697"/>
    </source>
</evidence>
<dbReference type="InterPro" id="IPR011060">
    <property type="entry name" value="RibuloseP-bd_barrel"/>
</dbReference>
<dbReference type="InterPro" id="IPR001240">
    <property type="entry name" value="PRAI_dom"/>
</dbReference>
<keyword evidence="7 9" id="KW-0057">Aromatic amino acid biosynthesis</keyword>
<evidence type="ECO:0000256" key="6">
    <source>
        <dbReference type="ARBA" id="ARBA00022822"/>
    </source>
</evidence>
<name>A0ABS8YC11_9BACL</name>
<dbReference type="Gene3D" id="3.20.20.70">
    <property type="entry name" value="Aldolase class I"/>
    <property type="match status" value="1"/>
</dbReference>
<comment type="caution">
    <text evidence="11">The sequence shown here is derived from an EMBL/GenBank/DDBJ whole genome shotgun (WGS) entry which is preliminary data.</text>
</comment>
<dbReference type="EMBL" id="JAJNBZ010000005">
    <property type="protein sequence ID" value="MCE5169548.1"/>
    <property type="molecule type" value="Genomic_DNA"/>
</dbReference>
<dbReference type="SUPFAM" id="SSF51366">
    <property type="entry name" value="Ribulose-phoshate binding barrel"/>
    <property type="match status" value="1"/>
</dbReference>
<keyword evidence="8 9" id="KW-0413">Isomerase</keyword>
<keyword evidence="12" id="KW-1185">Reference proteome</keyword>
<comment type="catalytic activity">
    <reaction evidence="1 9">
        <text>N-(5-phospho-beta-D-ribosyl)anthranilate = 1-(2-carboxyphenylamino)-1-deoxy-D-ribulose 5-phosphate</text>
        <dbReference type="Rhea" id="RHEA:21540"/>
        <dbReference type="ChEBI" id="CHEBI:18277"/>
        <dbReference type="ChEBI" id="CHEBI:58613"/>
        <dbReference type="EC" id="5.3.1.24"/>
    </reaction>
</comment>
<dbReference type="HAMAP" id="MF_00135">
    <property type="entry name" value="PRAI"/>
    <property type="match status" value="1"/>
</dbReference>
<evidence type="ECO:0000256" key="1">
    <source>
        <dbReference type="ARBA" id="ARBA00001164"/>
    </source>
</evidence>
<evidence type="ECO:0000256" key="4">
    <source>
        <dbReference type="ARBA" id="ARBA00022272"/>
    </source>
</evidence>
<comment type="similarity">
    <text evidence="9">Belongs to the TrpF family.</text>
</comment>
<proteinExistence type="inferred from homology"/>
<accession>A0ABS8YC11</accession>
<dbReference type="CDD" id="cd00405">
    <property type="entry name" value="PRAI"/>
    <property type="match status" value="1"/>
</dbReference>
<evidence type="ECO:0000256" key="7">
    <source>
        <dbReference type="ARBA" id="ARBA00023141"/>
    </source>
</evidence>
<keyword evidence="6 9" id="KW-0822">Tryptophan biosynthesis</keyword>
<comment type="pathway">
    <text evidence="2 9">Amino-acid biosynthesis; L-tryptophan biosynthesis; L-tryptophan from chorismate: step 3/5.</text>
</comment>
<feature type="domain" description="N-(5'phosphoribosyl) anthranilate isomerase (PRAI)" evidence="10">
    <location>
        <begin position="19"/>
        <end position="237"/>
    </location>
</feature>
<dbReference type="Pfam" id="PF00697">
    <property type="entry name" value="PRAI"/>
    <property type="match status" value="1"/>
</dbReference>
<dbReference type="EC" id="5.3.1.24" evidence="3 9"/>
<protein>
    <recommendedName>
        <fullName evidence="4 9">N-(5'-phosphoribosyl)anthranilate isomerase</fullName>
        <shortName evidence="9">PRAI</shortName>
        <ecNumber evidence="3 9">5.3.1.24</ecNumber>
    </recommendedName>
</protein>
<dbReference type="Proteomes" id="UP001199916">
    <property type="component" value="Unassembled WGS sequence"/>
</dbReference>
<sequence length="244" mass="26606">MTIAYPADRAEFGSRTVKAKICGLTTLDLTRRVARCGPDHIGFVFAPSRRQVSPLEVNHWLKTLEAEGEYVPDTVGVFAQPTRLALQEVLDAAPLNAVQFNAEHDPSLPEWVKTHYDVDVWLTVPVCSGTHAEQDGKEPFIPGVDINRPVPFIDVILLDTHHPAQGGGSGKTFDWNVIPSYGELLRNCGIPLYVAGGLGPDNIASLLAQHQLQGVDVSSGVETNGTKDIDKVASFIERVIQYDN</sequence>
<dbReference type="PANTHER" id="PTHR42894">
    <property type="entry name" value="N-(5'-PHOSPHORIBOSYL)ANTHRANILATE ISOMERASE"/>
    <property type="match status" value="1"/>
</dbReference>
<evidence type="ECO:0000256" key="2">
    <source>
        <dbReference type="ARBA" id="ARBA00004664"/>
    </source>
</evidence>
<dbReference type="PANTHER" id="PTHR42894:SF1">
    <property type="entry name" value="N-(5'-PHOSPHORIBOSYL)ANTHRANILATE ISOMERASE"/>
    <property type="match status" value="1"/>
</dbReference>
<gene>
    <name evidence="9" type="primary">trpF</name>
    <name evidence="11" type="ORF">LQV63_09515</name>
</gene>
<evidence type="ECO:0000256" key="8">
    <source>
        <dbReference type="ARBA" id="ARBA00023235"/>
    </source>
</evidence>
<evidence type="ECO:0000256" key="5">
    <source>
        <dbReference type="ARBA" id="ARBA00022605"/>
    </source>
</evidence>
<evidence type="ECO:0000313" key="12">
    <source>
        <dbReference type="Proteomes" id="UP001199916"/>
    </source>
</evidence>
<dbReference type="RefSeq" id="WP_233696497.1">
    <property type="nucleotide sequence ID" value="NZ_JAJNBZ010000005.1"/>
</dbReference>
<organism evidence="11 12">
    <name type="scientific">Paenibacillus profundus</name>
    <dbReference type="NCBI Taxonomy" id="1173085"/>
    <lineage>
        <taxon>Bacteria</taxon>
        <taxon>Bacillati</taxon>
        <taxon>Bacillota</taxon>
        <taxon>Bacilli</taxon>
        <taxon>Bacillales</taxon>
        <taxon>Paenibacillaceae</taxon>
        <taxon>Paenibacillus</taxon>
    </lineage>
</organism>
<dbReference type="InterPro" id="IPR013785">
    <property type="entry name" value="Aldolase_TIM"/>
</dbReference>
<keyword evidence="5 9" id="KW-0028">Amino-acid biosynthesis</keyword>
<evidence type="ECO:0000256" key="3">
    <source>
        <dbReference type="ARBA" id="ARBA00012572"/>
    </source>
</evidence>
<evidence type="ECO:0000313" key="11">
    <source>
        <dbReference type="EMBL" id="MCE5169548.1"/>
    </source>
</evidence>